<dbReference type="RefSeq" id="WP_390408644.1">
    <property type="nucleotide sequence ID" value="NZ_BAABYW010000001.1"/>
</dbReference>
<organism evidence="1 2">
    <name type="scientific">Blautia hominis</name>
    <dbReference type="NCBI Taxonomy" id="2025493"/>
    <lineage>
        <taxon>Bacteria</taxon>
        <taxon>Bacillati</taxon>
        <taxon>Bacillota</taxon>
        <taxon>Clostridia</taxon>
        <taxon>Lachnospirales</taxon>
        <taxon>Lachnospiraceae</taxon>
        <taxon>Blautia</taxon>
    </lineage>
</organism>
<comment type="caution">
    <text evidence="1">The sequence shown here is derived from an EMBL/GenBank/DDBJ whole genome shotgun (WGS) entry which is preliminary data.</text>
</comment>
<protein>
    <submittedName>
        <fullName evidence="1">Uncharacterized protein</fullName>
    </submittedName>
</protein>
<dbReference type="Proteomes" id="UP001600943">
    <property type="component" value="Unassembled WGS sequence"/>
</dbReference>
<keyword evidence="2" id="KW-1185">Reference proteome</keyword>
<gene>
    <name evidence="1" type="ORF">K040078D81_44220</name>
</gene>
<name>A0ABQ0BFR2_9FIRM</name>
<reference evidence="1 2" key="1">
    <citation type="submission" date="2024-04" db="EMBL/GenBank/DDBJ databases">
        <title>Defined microbial consortia suppress multidrug-resistant proinflammatory Enterobacteriaceae via ecological control.</title>
        <authorList>
            <person name="Furuichi M."/>
            <person name="Kawaguchi T."/>
            <person name="Pust M."/>
            <person name="Yasuma K."/>
            <person name="Plichta D."/>
            <person name="Hasegawa N."/>
            <person name="Ohya T."/>
            <person name="Bhattarai S."/>
            <person name="Sasajima S."/>
            <person name="Aoto Y."/>
            <person name="Tuganbaev T."/>
            <person name="Yaginuma M."/>
            <person name="Ueda M."/>
            <person name="Okahashi N."/>
            <person name="Amafuji K."/>
            <person name="Kiridooshi Y."/>
            <person name="Sugita K."/>
            <person name="Strazar M."/>
            <person name="Skelly A."/>
            <person name="Suda W."/>
            <person name="Hattori M."/>
            <person name="Nakamoto N."/>
            <person name="Caballero S."/>
            <person name="Norman J."/>
            <person name="Olle B."/>
            <person name="Tanoue T."/>
            <person name="Arita M."/>
            <person name="Bucci V."/>
            <person name="Atarashi K."/>
            <person name="Xavier R."/>
            <person name="Honda K."/>
        </authorList>
    </citation>
    <scope>NUCLEOTIDE SEQUENCE [LARGE SCALE GENOMIC DNA]</scope>
    <source>
        <strain evidence="2">k04-0078-D8-1</strain>
    </source>
</reference>
<sequence length="163" mass="19695">MRIKDLYIKKYNFTYELYKSKEYEGVEICYEKENFDFGTFYVRFLKLAFKLLESTSKINVFEAVPKISFVKNLFSQLEKVALKVLIHEINIFKTELVGDTPEEKYEFYLQEYLKDDIYIDEILELYPVLLKSILIRITDYTNYINFVFEKYLADKDKLNGFFC</sequence>
<proteinExistence type="predicted"/>
<dbReference type="EMBL" id="BAABYW010000001">
    <property type="protein sequence ID" value="GAA6410305.1"/>
    <property type="molecule type" value="Genomic_DNA"/>
</dbReference>
<accession>A0ABQ0BFR2</accession>
<evidence type="ECO:0000313" key="1">
    <source>
        <dbReference type="EMBL" id="GAA6410305.1"/>
    </source>
</evidence>
<evidence type="ECO:0000313" key="2">
    <source>
        <dbReference type="Proteomes" id="UP001600943"/>
    </source>
</evidence>